<comment type="caution">
    <text evidence="8">The sequence shown here is derived from an EMBL/GenBank/DDBJ whole genome shotgun (WGS) entry which is preliminary data.</text>
</comment>
<evidence type="ECO:0000256" key="2">
    <source>
        <dbReference type="ARBA" id="ARBA00022692"/>
    </source>
</evidence>
<protein>
    <recommendedName>
        <fullName evidence="7">Major facilitator superfamily (MFS) profile domain-containing protein</fullName>
    </recommendedName>
</protein>
<feature type="transmembrane region" description="Helical" evidence="6">
    <location>
        <begin position="192"/>
        <end position="212"/>
    </location>
</feature>
<evidence type="ECO:0000256" key="4">
    <source>
        <dbReference type="ARBA" id="ARBA00023136"/>
    </source>
</evidence>
<feature type="transmembrane region" description="Helical" evidence="6">
    <location>
        <begin position="298"/>
        <end position="323"/>
    </location>
</feature>
<organism evidence="8 9">
    <name type="scientific">Cladonia borealis</name>
    <dbReference type="NCBI Taxonomy" id="184061"/>
    <lineage>
        <taxon>Eukaryota</taxon>
        <taxon>Fungi</taxon>
        <taxon>Dikarya</taxon>
        <taxon>Ascomycota</taxon>
        <taxon>Pezizomycotina</taxon>
        <taxon>Lecanoromycetes</taxon>
        <taxon>OSLEUM clade</taxon>
        <taxon>Lecanoromycetidae</taxon>
        <taxon>Lecanorales</taxon>
        <taxon>Lecanorineae</taxon>
        <taxon>Cladoniaceae</taxon>
        <taxon>Cladonia</taxon>
    </lineage>
</organism>
<dbReference type="InterPro" id="IPR036259">
    <property type="entry name" value="MFS_trans_sf"/>
</dbReference>
<feature type="domain" description="Major facilitator superfamily (MFS) profile" evidence="7">
    <location>
        <begin position="39"/>
        <end position="536"/>
    </location>
</feature>
<feature type="transmembrane region" description="Helical" evidence="6">
    <location>
        <begin position="104"/>
        <end position="123"/>
    </location>
</feature>
<evidence type="ECO:0000313" key="8">
    <source>
        <dbReference type="EMBL" id="KAK0506855.1"/>
    </source>
</evidence>
<keyword evidence="2 6" id="KW-0812">Transmembrane</keyword>
<feature type="transmembrane region" description="Helical" evidence="6">
    <location>
        <begin position="343"/>
        <end position="362"/>
    </location>
</feature>
<dbReference type="PANTHER" id="PTHR23501">
    <property type="entry name" value="MAJOR FACILITATOR SUPERFAMILY"/>
    <property type="match status" value="1"/>
</dbReference>
<accession>A0AA39QRQ1</accession>
<evidence type="ECO:0000256" key="6">
    <source>
        <dbReference type="SAM" id="Phobius"/>
    </source>
</evidence>
<dbReference type="PROSITE" id="PS50850">
    <property type="entry name" value="MFS"/>
    <property type="match status" value="1"/>
</dbReference>
<dbReference type="Pfam" id="PF07690">
    <property type="entry name" value="MFS_1"/>
    <property type="match status" value="1"/>
</dbReference>
<dbReference type="GO" id="GO:0022857">
    <property type="term" value="F:transmembrane transporter activity"/>
    <property type="evidence" value="ECO:0007669"/>
    <property type="project" value="InterPro"/>
</dbReference>
<proteinExistence type="predicted"/>
<feature type="transmembrane region" description="Helical" evidence="6">
    <location>
        <begin position="232"/>
        <end position="251"/>
    </location>
</feature>
<feature type="transmembrane region" description="Helical" evidence="6">
    <location>
        <begin position="405"/>
        <end position="425"/>
    </location>
</feature>
<dbReference type="InterPro" id="IPR011701">
    <property type="entry name" value="MFS"/>
</dbReference>
<dbReference type="PANTHER" id="PTHR23501:SF43">
    <property type="entry name" value="MULTIDRUG TRANSPORTER, PUTATIVE (AFU_ORTHOLOGUE AFUA_6G03040)-RELATED"/>
    <property type="match status" value="1"/>
</dbReference>
<dbReference type="PRINTS" id="PR01036">
    <property type="entry name" value="TCRTETB"/>
</dbReference>
<dbReference type="AlphaFoldDB" id="A0AA39QRQ1"/>
<dbReference type="EMBL" id="JAFEKC020000027">
    <property type="protein sequence ID" value="KAK0506855.1"/>
    <property type="molecule type" value="Genomic_DNA"/>
</dbReference>
<evidence type="ECO:0000256" key="5">
    <source>
        <dbReference type="SAM" id="MobiDB-lite"/>
    </source>
</evidence>
<sequence length="574" mass="60748">MTGPEDAEKGIDSQQRNNAAAMSHGAVQKPLRGWRLMGVLSSLALGLLLATIETSITATALVTIGEYFGNSVTVTWVVLAYLLSYMGFAIIFTRLSDGIGRQPAVIIAYVFFAAFSLGAGLAQTLGQLIALRFLQGIGGAGLYSMLMVITVEISPVEYWGALSGMIGLMLAIGSVLGPILGGVITERASWRWIYLFNAPAAAVGIAVMLFCWPRKEKSYKKPSITWQSIQQVDWVGAILLLAASILLVFALQEGGSIAYSWSSATIISTLTISGVCWIAFFAWVSWLSFRTDIQLRAIFPFTIALTGPVGPAIILILLNGFPYFVAIINLPLRFQVVNGDSPIMAGVHLLPLLNSMAFGSFVGGAASSKKNNTFPTLIIAACLVLLGCGLLSTLGGGREFYKPTYGYQVILGLGVGLTFSSVTALTNINSKSKDIAAAQGAVSQARALGGTIGLSMATIVLNNKLSTGLAGVLDPVLIKSLEQSLNNISTLNPNDQALVAQAYTDAFNSQMRICTYLSAVALLAAIATYQKNPASVARLKQKQRAMAAEDLSDEGKELGSTVGATPVQAKSYEL</sequence>
<comment type="subcellular location">
    <subcellularLocation>
        <location evidence="1">Membrane</location>
        <topology evidence="1">Multi-pass membrane protein</topology>
    </subcellularLocation>
</comment>
<dbReference type="GO" id="GO:0005886">
    <property type="term" value="C:plasma membrane"/>
    <property type="evidence" value="ECO:0007669"/>
    <property type="project" value="TreeGrafter"/>
</dbReference>
<keyword evidence="3 6" id="KW-1133">Transmembrane helix</keyword>
<gene>
    <name evidence="8" type="ORF">JMJ35_010709</name>
</gene>
<reference evidence="8" key="1">
    <citation type="submission" date="2023-03" db="EMBL/GenBank/DDBJ databases">
        <title>Complete genome of Cladonia borealis.</title>
        <authorList>
            <person name="Park H."/>
        </authorList>
    </citation>
    <scope>NUCLEOTIDE SEQUENCE</scope>
    <source>
        <strain evidence="8">ANT050790</strain>
    </source>
</reference>
<feature type="transmembrane region" description="Helical" evidence="6">
    <location>
        <begin position="158"/>
        <end position="180"/>
    </location>
</feature>
<feature type="transmembrane region" description="Helical" evidence="6">
    <location>
        <begin position="39"/>
        <end position="62"/>
    </location>
</feature>
<keyword evidence="4 6" id="KW-0472">Membrane</keyword>
<feature type="region of interest" description="Disordered" evidence="5">
    <location>
        <begin position="550"/>
        <end position="574"/>
    </location>
</feature>
<keyword evidence="9" id="KW-1185">Reference proteome</keyword>
<dbReference type="Gene3D" id="1.20.1250.20">
    <property type="entry name" value="MFS general substrate transporter like domains"/>
    <property type="match status" value="1"/>
</dbReference>
<evidence type="ECO:0000256" key="3">
    <source>
        <dbReference type="ARBA" id="ARBA00022989"/>
    </source>
</evidence>
<feature type="transmembrane region" description="Helical" evidence="6">
    <location>
        <begin position="129"/>
        <end position="151"/>
    </location>
</feature>
<feature type="transmembrane region" description="Helical" evidence="6">
    <location>
        <begin position="374"/>
        <end position="393"/>
    </location>
</feature>
<dbReference type="InterPro" id="IPR020846">
    <property type="entry name" value="MFS_dom"/>
</dbReference>
<feature type="transmembrane region" description="Helical" evidence="6">
    <location>
        <begin position="74"/>
        <end position="92"/>
    </location>
</feature>
<evidence type="ECO:0000313" key="9">
    <source>
        <dbReference type="Proteomes" id="UP001166286"/>
    </source>
</evidence>
<dbReference type="SUPFAM" id="SSF103473">
    <property type="entry name" value="MFS general substrate transporter"/>
    <property type="match status" value="1"/>
</dbReference>
<name>A0AA39QRQ1_9LECA</name>
<feature type="transmembrane region" description="Helical" evidence="6">
    <location>
        <begin position="263"/>
        <end position="286"/>
    </location>
</feature>
<evidence type="ECO:0000256" key="1">
    <source>
        <dbReference type="ARBA" id="ARBA00004141"/>
    </source>
</evidence>
<dbReference type="Gene3D" id="1.20.1720.10">
    <property type="entry name" value="Multidrug resistance protein D"/>
    <property type="match status" value="1"/>
</dbReference>
<evidence type="ECO:0000259" key="7">
    <source>
        <dbReference type="PROSITE" id="PS50850"/>
    </source>
</evidence>
<dbReference type="Proteomes" id="UP001166286">
    <property type="component" value="Unassembled WGS sequence"/>
</dbReference>